<keyword evidence="4" id="KW-1185">Reference proteome</keyword>
<dbReference type="SUPFAM" id="SSF48264">
    <property type="entry name" value="Cytochrome P450"/>
    <property type="match status" value="1"/>
</dbReference>
<dbReference type="PRINTS" id="PR00385">
    <property type="entry name" value="P450"/>
</dbReference>
<protein>
    <submittedName>
        <fullName evidence="3">Cytochrome P450</fullName>
    </submittedName>
</protein>
<sequence>MVTFADLYAEYGVKSPHDLFERLREERPLFQVQLPNGVPLWLVTQYADCRAGLGDARLSNRIGTRIVAQDVLPAEIRASMGTHMLRVDGTDHTRLRRLVSSVFTAKRIERLRPMVEQMTSDLLDKMAVREQPDAIHDLAYPLPMQVICELLGVPVADHERFRTWSNAYLAGVGTQNFPVEVVTEFVHYVRDLVQQKRAEPDDKLLSAMIAARDDEDRLAEHELTSMCFLLIIAGYETTVNLLGNGTALLLDRPELADRLRADHEAIPAAVEEFLRFESPVPGASFRVATETLELGGQTIEEGELVLISLLSANRDGQVFPDSMSFDAERTPNQHMAFGYGMHYCLGAPLARLEAHIAFRQLLERFPRMERLDPSAALSWRPGLVMRGLTELPVKLNQ</sequence>
<dbReference type="Gene3D" id="1.10.630.10">
    <property type="entry name" value="Cytochrome P450"/>
    <property type="match status" value="1"/>
</dbReference>
<keyword evidence="2" id="KW-0479">Metal-binding</keyword>
<dbReference type="InterPro" id="IPR036396">
    <property type="entry name" value="Cyt_P450_sf"/>
</dbReference>
<reference evidence="3 4" key="1">
    <citation type="submission" date="2021-01" db="EMBL/GenBank/DDBJ databases">
        <title>WGS of actinomycetes isolated from Thailand.</title>
        <authorList>
            <person name="Thawai C."/>
        </authorList>
    </citation>
    <scope>NUCLEOTIDE SEQUENCE [LARGE SCALE GENOMIC DNA]</scope>
    <source>
        <strain evidence="3 4">CH5-8</strain>
    </source>
</reference>
<comment type="similarity">
    <text evidence="1 2">Belongs to the cytochrome P450 family.</text>
</comment>
<gene>
    <name evidence="3" type="ORF">JK361_04070</name>
</gene>
<proteinExistence type="inferred from homology"/>
<evidence type="ECO:0000313" key="3">
    <source>
        <dbReference type="EMBL" id="MBL1103788.1"/>
    </source>
</evidence>
<accession>A0ABS1NUL1</accession>
<organism evidence="3 4">
    <name type="scientific">Streptomyces musisoli</name>
    <dbReference type="NCBI Taxonomy" id="2802280"/>
    <lineage>
        <taxon>Bacteria</taxon>
        <taxon>Bacillati</taxon>
        <taxon>Actinomycetota</taxon>
        <taxon>Actinomycetes</taxon>
        <taxon>Kitasatosporales</taxon>
        <taxon>Streptomycetaceae</taxon>
        <taxon>Streptomyces</taxon>
    </lineage>
</organism>
<dbReference type="CDD" id="cd11029">
    <property type="entry name" value="CYP107-like"/>
    <property type="match status" value="1"/>
</dbReference>
<evidence type="ECO:0000313" key="4">
    <source>
        <dbReference type="Proteomes" id="UP000621386"/>
    </source>
</evidence>
<dbReference type="PROSITE" id="PS00086">
    <property type="entry name" value="CYTOCHROME_P450"/>
    <property type="match status" value="1"/>
</dbReference>
<evidence type="ECO:0000256" key="2">
    <source>
        <dbReference type="RuleBase" id="RU000461"/>
    </source>
</evidence>
<keyword evidence="2" id="KW-0503">Monooxygenase</keyword>
<dbReference type="RefSeq" id="WP_201814204.1">
    <property type="nucleotide sequence ID" value="NZ_JAERRH010000001.1"/>
</dbReference>
<dbReference type="PRINTS" id="PR00359">
    <property type="entry name" value="BP450"/>
</dbReference>
<dbReference type="EMBL" id="JAERRH010000001">
    <property type="protein sequence ID" value="MBL1103788.1"/>
    <property type="molecule type" value="Genomic_DNA"/>
</dbReference>
<keyword evidence="2" id="KW-0560">Oxidoreductase</keyword>
<dbReference type="Proteomes" id="UP000621386">
    <property type="component" value="Unassembled WGS sequence"/>
</dbReference>
<keyword evidence="2" id="KW-0349">Heme</keyword>
<evidence type="ECO:0000256" key="1">
    <source>
        <dbReference type="ARBA" id="ARBA00010617"/>
    </source>
</evidence>
<dbReference type="InterPro" id="IPR001128">
    <property type="entry name" value="Cyt_P450"/>
</dbReference>
<dbReference type="InterPro" id="IPR002397">
    <property type="entry name" value="Cyt_P450_B"/>
</dbReference>
<dbReference type="PANTHER" id="PTHR46696">
    <property type="entry name" value="P450, PUTATIVE (EUROFUNG)-RELATED"/>
    <property type="match status" value="1"/>
</dbReference>
<keyword evidence="2" id="KW-0408">Iron</keyword>
<dbReference type="Pfam" id="PF00067">
    <property type="entry name" value="p450"/>
    <property type="match status" value="1"/>
</dbReference>
<name>A0ABS1NUL1_9ACTN</name>
<comment type="caution">
    <text evidence="3">The sequence shown here is derived from an EMBL/GenBank/DDBJ whole genome shotgun (WGS) entry which is preliminary data.</text>
</comment>
<dbReference type="PANTHER" id="PTHR46696:SF1">
    <property type="entry name" value="CYTOCHROME P450 YJIB-RELATED"/>
    <property type="match status" value="1"/>
</dbReference>
<dbReference type="InterPro" id="IPR017972">
    <property type="entry name" value="Cyt_P450_CS"/>
</dbReference>